<dbReference type="Gene3D" id="1.10.10.10">
    <property type="entry name" value="Winged helix-like DNA-binding domain superfamily/Winged helix DNA-binding domain"/>
    <property type="match status" value="1"/>
</dbReference>
<sequence>MAVSQNIQDTNAFQIKSVGTLADRVTQVLAQKIKSQELRPDSRLTEHIMAKRFGVSRTVIREAISRLKSDGLVEARQGLGTVVLRPDAATVFRIDVGATDSLQTVFQVFELRRSIEGEAAALAAQRCTPEQLVQIKQALAAIDGAVKRGCDAVDEDFALHKIIALATGNALYASLLDFLNHFIYASIKASRANQVSRMDFSLHAEHQAIIEAIARADPDAARRAAITHIDNATARVRMANLEGKSQ</sequence>
<dbReference type="GO" id="GO:0003677">
    <property type="term" value="F:DNA binding"/>
    <property type="evidence" value="ECO:0007669"/>
    <property type="project" value="UniProtKB-KW"/>
</dbReference>
<dbReference type="InterPro" id="IPR008920">
    <property type="entry name" value="TF_FadR/GntR_C"/>
</dbReference>
<organism evidence="4 5">
    <name type="scientific">Mycoavidus cysteinexigens</name>
    <dbReference type="NCBI Taxonomy" id="1553431"/>
    <lineage>
        <taxon>Bacteria</taxon>
        <taxon>Pseudomonadati</taxon>
        <taxon>Pseudomonadota</taxon>
        <taxon>Betaproteobacteria</taxon>
        <taxon>Burkholderiales</taxon>
        <taxon>Burkholderiaceae</taxon>
        <taxon>Mycoavidus</taxon>
    </lineage>
</organism>
<name>A0A2Z6ESJ2_9BURK</name>
<dbReference type="InterPro" id="IPR000524">
    <property type="entry name" value="Tscrpt_reg_HTH_GntR"/>
</dbReference>
<evidence type="ECO:0000256" key="1">
    <source>
        <dbReference type="ARBA" id="ARBA00023015"/>
    </source>
</evidence>
<keyword evidence="3" id="KW-0804">Transcription</keyword>
<evidence type="ECO:0000256" key="3">
    <source>
        <dbReference type="ARBA" id="ARBA00023163"/>
    </source>
</evidence>
<keyword evidence="5" id="KW-1185">Reference proteome</keyword>
<dbReference type="PROSITE" id="PS50949">
    <property type="entry name" value="HTH_GNTR"/>
    <property type="match status" value="1"/>
</dbReference>
<dbReference type="SUPFAM" id="SSF48008">
    <property type="entry name" value="GntR ligand-binding domain-like"/>
    <property type="match status" value="1"/>
</dbReference>
<evidence type="ECO:0000256" key="2">
    <source>
        <dbReference type="ARBA" id="ARBA00023125"/>
    </source>
</evidence>
<dbReference type="InterPro" id="IPR011711">
    <property type="entry name" value="GntR_C"/>
</dbReference>
<evidence type="ECO:0000313" key="4">
    <source>
        <dbReference type="EMBL" id="BBE08363.1"/>
    </source>
</evidence>
<dbReference type="SMART" id="SM00895">
    <property type="entry name" value="FCD"/>
    <property type="match status" value="1"/>
</dbReference>
<dbReference type="PANTHER" id="PTHR43537">
    <property type="entry name" value="TRANSCRIPTIONAL REGULATOR, GNTR FAMILY"/>
    <property type="match status" value="1"/>
</dbReference>
<dbReference type="AlphaFoldDB" id="A0A2Z6ESJ2"/>
<keyword evidence="1" id="KW-0805">Transcription regulation</keyword>
<reference evidence="4 5" key="1">
    <citation type="journal article" date="2018" name="Microbes Environ.">
        <title>Comparative Genomic Insights into Endofungal Lifestyles of Two Bacterial Endosymbionts, Mycoavidus cysteinexigens and Burkholderia rhizoxinica.</title>
        <authorList>
            <person name="Sharmin D."/>
            <person name="Guo Y."/>
            <person name="Nishizawa T."/>
            <person name="Ohshima S."/>
            <person name="Sato Y."/>
            <person name="Takashima Y."/>
            <person name="Narisawa K."/>
            <person name="Ohta H."/>
        </authorList>
    </citation>
    <scope>NUCLEOTIDE SEQUENCE [LARGE SCALE GENOMIC DNA]</scope>
    <source>
        <strain evidence="4 5">B1-EB</strain>
    </source>
</reference>
<dbReference type="Gene3D" id="1.20.120.530">
    <property type="entry name" value="GntR ligand-binding domain-like"/>
    <property type="match status" value="1"/>
</dbReference>
<dbReference type="Proteomes" id="UP000282597">
    <property type="component" value="Chromosome"/>
</dbReference>
<dbReference type="GO" id="GO:0003700">
    <property type="term" value="F:DNA-binding transcription factor activity"/>
    <property type="evidence" value="ECO:0007669"/>
    <property type="project" value="InterPro"/>
</dbReference>
<dbReference type="InterPro" id="IPR036388">
    <property type="entry name" value="WH-like_DNA-bd_sf"/>
</dbReference>
<keyword evidence="2" id="KW-0238">DNA-binding</keyword>
<evidence type="ECO:0000313" key="5">
    <source>
        <dbReference type="Proteomes" id="UP000282597"/>
    </source>
</evidence>
<dbReference type="InterPro" id="IPR036390">
    <property type="entry name" value="WH_DNA-bd_sf"/>
</dbReference>
<protein>
    <submittedName>
        <fullName evidence="4">Transcriptional regulator</fullName>
    </submittedName>
</protein>
<dbReference type="CDD" id="cd07377">
    <property type="entry name" value="WHTH_GntR"/>
    <property type="match status" value="1"/>
</dbReference>
<dbReference type="RefSeq" id="WP_045363533.1">
    <property type="nucleotide sequence ID" value="NZ_AP018150.1"/>
</dbReference>
<dbReference type="Pfam" id="PF07729">
    <property type="entry name" value="FCD"/>
    <property type="match status" value="1"/>
</dbReference>
<dbReference type="PRINTS" id="PR00035">
    <property type="entry name" value="HTHGNTR"/>
</dbReference>
<accession>A0A2Z6ESJ2</accession>
<dbReference type="SMART" id="SM00345">
    <property type="entry name" value="HTH_GNTR"/>
    <property type="match status" value="1"/>
</dbReference>
<dbReference type="KEGG" id="mcys:MCB1EB_0202"/>
<dbReference type="Pfam" id="PF00392">
    <property type="entry name" value="GntR"/>
    <property type="match status" value="1"/>
</dbReference>
<gene>
    <name evidence="4" type="ORF">MCB1EB_0202</name>
</gene>
<dbReference type="EMBL" id="AP018150">
    <property type="protein sequence ID" value="BBE08363.1"/>
    <property type="molecule type" value="Genomic_DNA"/>
</dbReference>
<dbReference type="PANTHER" id="PTHR43537:SF44">
    <property type="entry name" value="GNTR FAMILY REGULATORY PROTEIN"/>
    <property type="match status" value="1"/>
</dbReference>
<proteinExistence type="predicted"/>
<dbReference type="SUPFAM" id="SSF46785">
    <property type="entry name" value="Winged helix' DNA-binding domain"/>
    <property type="match status" value="1"/>
</dbReference>